<reference evidence="11" key="1">
    <citation type="journal article" date="2019" name="Int. J. Syst. Evol. Microbiol.">
        <title>The Global Catalogue of Microorganisms (GCM) 10K type strain sequencing project: providing services to taxonomists for standard genome sequencing and annotation.</title>
        <authorList>
            <consortium name="The Broad Institute Genomics Platform"/>
            <consortium name="The Broad Institute Genome Sequencing Center for Infectious Disease"/>
            <person name="Wu L."/>
            <person name="Ma J."/>
        </authorList>
    </citation>
    <scope>NUCLEOTIDE SEQUENCE [LARGE SCALE GENOMIC DNA]</scope>
    <source>
        <strain evidence="11">JCM 19015</strain>
    </source>
</reference>
<comment type="similarity">
    <text evidence="3">Belongs to the metallo-dependent hydrolases superfamily. Allantoinase family.</text>
</comment>
<evidence type="ECO:0000256" key="3">
    <source>
        <dbReference type="ARBA" id="ARBA00010368"/>
    </source>
</evidence>
<dbReference type="InterPro" id="IPR011059">
    <property type="entry name" value="Metal-dep_hydrolase_composite"/>
</dbReference>
<comment type="cofactor">
    <cofactor evidence="1">
        <name>Zn(2+)</name>
        <dbReference type="ChEBI" id="CHEBI:29105"/>
    </cofactor>
</comment>
<dbReference type="EMBL" id="BAABLP010000009">
    <property type="protein sequence ID" value="GAA4755706.1"/>
    <property type="molecule type" value="Genomic_DNA"/>
</dbReference>
<protein>
    <recommendedName>
        <fullName evidence="5">allantoinase</fullName>
        <ecNumber evidence="5">3.5.2.5</ecNumber>
    </recommendedName>
</protein>
<comment type="pathway">
    <text evidence="2">Nitrogen metabolism; (S)-allantoin degradation; allantoate from (S)-allantoin: step 1/1.</text>
</comment>
<evidence type="ECO:0000256" key="1">
    <source>
        <dbReference type="ARBA" id="ARBA00001947"/>
    </source>
</evidence>
<accession>A0ABP8ZFT5</accession>
<comment type="subunit">
    <text evidence="4">Homotetramer.</text>
</comment>
<evidence type="ECO:0000256" key="6">
    <source>
        <dbReference type="ARBA" id="ARBA00022723"/>
    </source>
</evidence>
<dbReference type="InterPro" id="IPR050138">
    <property type="entry name" value="DHOase/Allantoinase_Hydrolase"/>
</dbReference>
<keyword evidence="11" id="KW-1185">Reference proteome</keyword>
<dbReference type="EC" id="3.5.2.5" evidence="5"/>
<dbReference type="Proteomes" id="UP001500121">
    <property type="component" value="Unassembled WGS sequence"/>
</dbReference>
<dbReference type="InterPro" id="IPR006680">
    <property type="entry name" value="Amidohydro-rel"/>
</dbReference>
<proteinExistence type="inferred from homology"/>
<evidence type="ECO:0000256" key="2">
    <source>
        <dbReference type="ARBA" id="ARBA00004968"/>
    </source>
</evidence>
<comment type="caution">
    <text evidence="10">The sequence shown here is derived from an EMBL/GenBank/DDBJ whole genome shotgun (WGS) entry which is preliminary data.</text>
</comment>
<gene>
    <name evidence="10" type="primary">allB</name>
    <name evidence="10" type="ORF">GCM10025783_31220</name>
</gene>
<dbReference type="InterPro" id="IPR017593">
    <property type="entry name" value="Allantoinase"/>
</dbReference>
<dbReference type="InterPro" id="IPR032466">
    <property type="entry name" value="Metal_Hydrolase"/>
</dbReference>
<dbReference type="SUPFAM" id="SSF51338">
    <property type="entry name" value="Composite domain of metallo-dependent hydrolases"/>
    <property type="match status" value="1"/>
</dbReference>
<evidence type="ECO:0000256" key="5">
    <source>
        <dbReference type="ARBA" id="ARBA00012863"/>
    </source>
</evidence>
<evidence type="ECO:0000256" key="8">
    <source>
        <dbReference type="ARBA" id="ARBA00022833"/>
    </source>
</evidence>
<keyword evidence="7" id="KW-0378">Hydrolase</keyword>
<dbReference type="NCBIfam" id="TIGR03178">
    <property type="entry name" value="allantoinase"/>
    <property type="match status" value="1"/>
</dbReference>
<dbReference type="Pfam" id="PF01979">
    <property type="entry name" value="Amidohydro_1"/>
    <property type="match status" value="1"/>
</dbReference>
<dbReference type="PANTHER" id="PTHR43668:SF2">
    <property type="entry name" value="ALLANTOINASE"/>
    <property type="match status" value="1"/>
</dbReference>
<organism evidence="10 11">
    <name type="scientific">Amnibacterium soli</name>
    <dbReference type="NCBI Taxonomy" id="1282736"/>
    <lineage>
        <taxon>Bacteria</taxon>
        <taxon>Bacillati</taxon>
        <taxon>Actinomycetota</taxon>
        <taxon>Actinomycetes</taxon>
        <taxon>Micrococcales</taxon>
        <taxon>Microbacteriaceae</taxon>
        <taxon>Amnibacterium</taxon>
    </lineage>
</organism>
<evidence type="ECO:0000256" key="4">
    <source>
        <dbReference type="ARBA" id="ARBA00011881"/>
    </source>
</evidence>
<dbReference type="SUPFAM" id="SSF51556">
    <property type="entry name" value="Metallo-dependent hydrolases"/>
    <property type="match status" value="1"/>
</dbReference>
<keyword evidence="6" id="KW-0479">Metal-binding</keyword>
<evidence type="ECO:0000259" key="9">
    <source>
        <dbReference type="Pfam" id="PF01979"/>
    </source>
</evidence>
<keyword evidence="8" id="KW-0862">Zinc</keyword>
<evidence type="ECO:0000256" key="7">
    <source>
        <dbReference type="ARBA" id="ARBA00022801"/>
    </source>
</evidence>
<evidence type="ECO:0000313" key="11">
    <source>
        <dbReference type="Proteomes" id="UP001500121"/>
    </source>
</evidence>
<dbReference type="PANTHER" id="PTHR43668">
    <property type="entry name" value="ALLANTOINASE"/>
    <property type="match status" value="1"/>
</dbReference>
<name>A0ABP8ZFT5_9MICO</name>
<sequence length="440" mass="46389">MADMVIAGDRVLVGDGFRPAAVFVADGRIARVGAIEEAPDDAVRLAPDEVLLPGLVDTHVHVNEPGRTEWEGFRTATAAAAAGGVTTLIDMPLNAIPPTVDVPALEVKRAAAAPAALVDVGFWGGAVPASLGRLRALWDEGVFGFKCFLAPSGVDEFPHLVREQLDAALDELAAFDGLLIVHAEDPAVLDRAANAGGRDYPAFVASRPEEAETAAIRAVLDGLRRTGGRAHVLHLSAASAVPLVREAKAEGLRITAETCPHYLVFDEGHIPSGATEYKCCPPIRDAANQDALWAALVDGTIDLVVSDHSPSTAERKFAGDGDFQVAWGGIAGLQFGLPAVWTEARRRGVPLETVVGWFSRATADFVGLTAKGRIEAGADADLAVFAPDEAHRVEVDELRFRNPVSAYLGHDLVGVVRRTVLAGTPIDPAAPPRGRLLRRG</sequence>
<feature type="domain" description="Amidohydrolase-related" evidence="9">
    <location>
        <begin position="50"/>
        <end position="389"/>
    </location>
</feature>
<dbReference type="Gene3D" id="3.20.20.140">
    <property type="entry name" value="Metal-dependent hydrolases"/>
    <property type="match status" value="1"/>
</dbReference>
<evidence type="ECO:0000313" key="10">
    <source>
        <dbReference type="EMBL" id="GAA4755706.1"/>
    </source>
</evidence>